<dbReference type="Pfam" id="PF01627">
    <property type="entry name" value="Hpt"/>
    <property type="match status" value="1"/>
</dbReference>
<evidence type="ECO:0000256" key="4">
    <source>
        <dbReference type="PROSITE-ProRule" id="PRU00169"/>
    </source>
</evidence>
<dbReference type="PANTHER" id="PTHR45339:SF6">
    <property type="entry name" value="SENSORY HISTIDINE PROTEIN KINASE"/>
    <property type="match status" value="1"/>
</dbReference>
<evidence type="ECO:0000259" key="5">
    <source>
        <dbReference type="PROSITE" id="PS50110"/>
    </source>
</evidence>
<dbReference type="PROSITE" id="PS50110">
    <property type="entry name" value="RESPONSE_REGULATORY"/>
    <property type="match status" value="1"/>
</dbReference>
<sequence length="361" mass="39960">MEKQILDAISQSNAGIALFDANERLIFANPAWNQLITGIAEDDLIFDETSLDNGGMLSVCMVRPHIHARELRHSLTDVENKKRGTVLVADDSASNRMVARRMLQAEGFSVMEAGDGQTVLDILRRGIPVDIILMDVEMPDMDGLHTTRRIRHMDGPSSRLPIIAFSAHRTRDWNMIARQSGVNDFISKPIQRASLLRVISENLAHSLPGTAASSLAATTPAARMKKINHTLKNPPSDLPASPVLDVDILEELYREAGMDGAANGIDLFISETESRLMQIDEALSRSDFHAVRNEVHVLKSTSGTFGLRQLADLCDAAHNLLDRTDIDEHHLVKLSRRVVQLAPTALTALNLYRRSRSWALT</sequence>
<dbReference type="GO" id="GO:0000160">
    <property type="term" value="P:phosphorelay signal transduction system"/>
    <property type="evidence" value="ECO:0007669"/>
    <property type="project" value="UniProtKB-KW"/>
</dbReference>
<dbReference type="GO" id="GO:0005886">
    <property type="term" value="C:plasma membrane"/>
    <property type="evidence" value="ECO:0007669"/>
    <property type="project" value="UniProtKB-SubCell"/>
</dbReference>
<dbReference type="GO" id="GO:0004672">
    <property type="term" value="F:protein kinase activity"/>
    <property type="evidence" value="ECO:0007669"/>
    <property type="project" value="UniProtKB-ARBA"/>
</dbReference>
<dbReference type="InterPro" id="IPR008207">
    <property type="entry name" value="Sig_transdc_His_kin_Hpt_dom"/>
</dbReference>
<gene>
    <name evidence="7" type="ORF">TMES_11055</name>
</gene>
<dbReference type="Gene3D" id="3.40.50.2300">
    <property type="match status" value="1"/>
</dbReference>
<evidence type="ECO:0000256" key="3">
    <source>
        <dbReference type="PROSITE-ProRule" id="PRU00110"/>
    </source>
</evidence>
<dbReference type="PANTHER" id="PTHR45339">
    <property type="entry name" value="HYBRID SIGNAL TRANSDUCTION HISTIDINE KINASE J"/>
    <property type="match status" value="1"/>
</dbReference>
<name>A0A1Y2L0N7_9PROT</name>
<dbReference type="InterPro" id="IPR011006">
    <property type="entry name" value="CheY-like_superfamily"/>
</dbReference>
<evidence type="ECO:0000313" key="8">
    <source>
        <dbReference type="Proteomes" id="UP000193391"/>
    </source>
</evidence>
<keyword evidence="7" id="KW-0808">Transferase</keyword>
<keyword evidence="2" id="KW-0902">Two-component regulatory system</keyword>
<dbReference type="SUPFAM" id="SSF52172">
    <property type="entry name" value="CheY-like"/>
    <property type="match status" value="1"/>
</dbReference>
<feature type="modified residue" description="4-aspartylphosphate" evidence="4">
    <location>
        <position position="135"/>
    </location>
</feature>
<dbReference type="RefSeq" id="WP_085582445.1">
    <property type="nucleotide sequence ID" value="NZ_JFKA01000004.1"/>
</dbReference>
<feature type="domain" description="HPt" evidence="6">
    <location>
        <begin position="257"/>
        <end position="349"/>
    </location>
</feature>
<proteinExistence type="predicted"/>
<comment type="caution">
    <text evidence="7">The sequence shown here is derived from an EMBL/GenBank/DDBJ whole genome shotgun (WGS) entry which is preliminary data.</text>
</comment>
<dbReference type="SUPFAM" id="SSF47226">
    <property type="entry name" value="Histidine-containing phosphotransfer domain, HPT domain"/>
    <property type="match status" value="1"/>
</dbReference>
<dbReference type="STRING" id="1293891.TMES_11055"/>
<dbReference type="SMART" id="SM00073">
    <property type="entry name" value="HPT"/>
    <property type="match status" value="1"/>
</dbReference>
<evidence type="ECO:0000256" key="1">
    <source>
        <dbReference type="ARBA" id="ARBA00022553"/>
    </source>
</evidence>
<accession>A0A1Y2L0N7</accession>
<dbReference type="GO" id="GO:0005524">
    <property type="term" value="F:ATP binding"/>
    <property type="evidence" value="ECO:0007669"/>
    <property type="project" value="UniProtKB-KW"/>
</dbReference>
<keyword evidence="7" id="KW-0418">Kinase</keyword>
<dbReference type="Gene3D" id="1.20.120.160">
    <property type="entry name" value="HPT domain"/>
    <property type="match status" value="1"/>
</dbReference>
<keyword evidence="1 4" id="KW-0597">Phosphoprotein</keyword>
<keyword evidence="8" id="KW-1185">Reference proteome</keyword>
<dbReference type="InterPro" id="IPR036641">
    <property type="entry name" value="HPT_dom_sf"/>
</dbReference>
<feature type="domain" description="Response regulatory" evidence="5">
    <location>
        <begin position="85"/>
        <end position="203"/>
    </location>
</feature>
<organism evidence="7 8">
    <name type="scientific">Thalassospira mesophila</name>
    <dbReference type="NCBI Taxonomy" id="1293891"/>
    <lineage>
        <taxon>Bacteria</taxon>
        <taxon>Pseudomonadati</taxon>
        <taxon>Pseudomonadota</taxon>
        <taxon>Alphaproteobacteria</taxon>
        <taxon>Rhodospirillales</taxon>
        <taxon>Thalassospiraceae</taxon>
        <taxon>Thalassospira</taxon>
    </lineage>
</organism>
<feature type="modified residue" description="Phosphohistidine" evidence="3">
    <location>
        <position position="296"/>
    </location>
</feature>
<dbReference type="Pfam" id="PF00072">
    <property type="entry name" value="Response_reg"/>
    <property type="match status" value="1"/>
</dbReference>
<evidence type="ECO:0000259" key="6">
    <source>
        <dbReference type="PROSITE" id="PS50894"/>
    </source>
</evidence>
<dbReference type="EMBL" id="JFKA01000004">
    <property type="protein sequence ID" value="OSQ38384.1"/>
    <property type="molecule type" value="Genomic_DNA"/>
</dbReference>
<dbReference type="OrthoDB" id="9801602at2"/>
<evidence type="ECO:0000256" key="2">
    <source>
        <dbReference type="ARBA" id="ARBA00023012"/>
    </source>
</evidence>
<dbReference type="InterPro" id="IPR001789">
    <property type="entry name" value="Sig_transdc_resp-reg_receiver"/>
</dbReference>
<dbReference type="PROSITE" id="PS50894">
    <property type="entry name" value="HPT"/>
    <property type="match status" value="1"/>
</dbReference>
<evidence type="ECO:0000313" key="7">
    <source>
        <dbReference type="EMBL" id="OSQ38384.1"/>
    </source>
</evidence>
<dbReference type="SMART" id="SM00448">
    <property type="entry name" value="REC"/>
    <property type="match status" value="1"/>
</dbReference>
<protein>
    <submittedName>
        <fullName evidence="7">Histidine kinase</fullName>
    </submittedName>
</protein>
<dbReference type="Proteomes" id="UP000193391">
    <property type="component" value="Unassembled WGS sequence"/>
</dbReference>
<dbReference type="AlphaFoldDB" id="A0A1Y2L0N7"/>
<dbReference type="CDD" id="cd17546">
    <property type="entry name" value="REC_hyHK_CKI1_RcsC-like"/>
    <property type="match status" value="1"/>
</dbReference>
<reference evidence="7 8" key="1">
    <citation type="submission" date="2014-03" db="EMBL/GenBank/DDBJ databases">
        <title>The draft genome sequence of Thalassospira mesophila JCM 18969.</title>
        <authorList>
            <person name="Lai Q."/>
            <person name="Shao Z."/>
        </authorList>
    </citation>
    <scope>NUCLEOTIDE SEQUENCE [LARGE SCALE GENOMIC DNA]</scope>
    <source>
        <strain evidence="7 8">JCM 18969</strain>
    </source>
</reference>